<protein>
    <submittedName>
        <fullName evidence="7">Colicin V production protein</fullName>
    </submittedName>
</protein>
<reference evidence="7" key="1">
    <citation type="submission" date="2006-03" db="EMBL/GenBank/DDBJ databases">
        <title>Complete sequence of Rhodopseudomonas palustris BisB18.</title>
        <authorList>
            <consortium name="US DOE Joint Genome Institute"/>
            <person name="Copeland A."/>
            <person name="Lucas S."/>
            <person name="Lapidus A."/>
            <person name="Barry K."/>
            <person name="Detter J.C."/>
            <person name="Glavina del Rio T."/>
            <person name="Hammon N."/>
            <person name="Israni S."/>
            <person name="Dalin E."/>
            <person name="Tice H."/>
            <person name="Pitluck S."/>
            <person name="Chain P."/>
            <person name="Malfatti S."/>
            <person name="Shin M."/>
            <person name="Vergez L."/>
            <person name="Schmutz J."/>
            <person name="Larimer F."/>
            <person name="Land M."/>
            <person name="Hauser L."/>
            <person name="Pelletier D.A."/>
            <person name="Kyrpides N."/>
            <person name="Anderson I."/>
            <person name="Oda Y."/>
            <person name="Harwood C.S."/>
            <person name="Richardson P."/>
        </authorList>
    </citation>
    <scope>NUCLEOTIDE SEQUENCE [LARGE SCALE GENOMIC DNA]</scope>
    <source>
        <strain evidence="7">BisB18</strain>
    </source>
</reference>
<feature type="compositionally biased region" description="Basic and acidic residues" evidence="5">
    <location>
        <begin position="197"/>
        <end position="213"/>
    </location>
</feature>
<proteinExistence type="predicted"/>
<dbReference type="GO" id="GO:0009403">
    <property type="term" value="P:toxin biosynthetic process"/>
    <property type="evidence" value="ECO:0007669"/>
    <property type="project" value="InterPro"/>
</dbReference>
<evidence type="ECO:0000256" key="3">
    <source>
        <dbReference type="ARBA" id="ARBA00022989"/>
    </source>
</evidence>
<organism evidence="7">
    <name type="scientific">Rhodopseudomonas palustris (strain BisB18)</name>
    <dbReference type="NCBI Taxonomy" id="316056"/>
    <lineage>
        <taxon>Bacteria</taxon>
        <taxon>Pseudomonadati</taxon>
        <taxon>Pseudomonadota</taxon>
        <taxon>Alphaproteobacteria</taxon>
        <taxon>Hyphomicrobiales</taxon>
        <taxon>Nitrobacteraceae</taxon>
        <taxon>Rhodopseudomonas</taxon>
    </lineage>
</organism>
<gene>
    <name evidence="7" type="ordered locus">RPC_2283</name>
</gene>
<feature type="transmembrane region" description="Helical" evidence="6">
    <location>
        <begin position="63"/>
        <end position="85"/>
    </location>
</feature>
<dbReference type="AlphaFoldDB" id="Q215U9"/>
<feature type="transmembrane region" description="Helical" evidence="6">
    <location>
        <begin position="6"/>
        <end position="23"/>
    </location>
</feature>
<dbReference type="GO" id="GO:0016020">
    <property type="term" value="C:membrane"/>
    <property type="evidence" value="ECO:0007669"/>
    <property type="project" value="UniProtKB-SubCell"/>
</dbReference>
<keyword evidence="4 6" id="KW-0472">Membrane</keyword>
<dbReference type="KEGG" id="rpc:RPC_2283"/>
<keyword evidence="3 6" id="KW-1133">Transmembrane helix</keyword>
<dbReference type="STRING" id="316056.RPC_2283"/>
<feature type="transmembrane region" description="Helical" evidence="6">
    <location>
        <begin position="30"/>
        <end position="48"/>
    </location>
</feature>
<dbReference type="OrthoDB" id="9806894at2"/>
<dbReference type="PANTHER" id="PTHR36926:SF1">
    <property type="entry name" value="COLICIN V PRODUCTION PROTEIN"/>
    <property type="match status" value="1"/>
</dbReference>
<accession>Q215U9</accession>
<sequence length="213" mass="23291">MPITILDLVLLAVMLISGLLAMVRGFMREILSIAAWGAAALVTLYAYQKLLPTAKTYFSSDTVASAVVIAGVFIGTLVIVSIITVRISDMILDSRIGALDRTLGFLFGLARGLLIVVVAYQFFIWLVPDKQRPDWVTAAKSRTVLQGTGDWLMALLPDDPENTILKRFKKNKPEDDQTDADQATPPAAEGSEGYPKNARDDLKKLIEGKPAKR</sequence>
<dbReference type="Pfam" id="PF02674">
    <property type="entry name" value="Colicin_V"/>
    <property type="match status" value="1"/>
</dbReference>
<evidence type="ECO:0000256" key="1">
    <source>
        <dbReference type="ARBA" id="ARBA00004141"/>
    </source>
</evidence>
<evidence type="ECO:0000256" key="2">
    <source>
        <dbReference type="ARBA" id="ARBA00022692"/>
    </source>
</evidence>
<feature type="region of interest" description="Disordered" evidence="5">
    <location>
        <begin position="167"/>
        <end position="213"/>
    </location>
</feature>
<evidence type="ECO:0000256" key="6">
    <source>
        <dbReference type="SAM" id="Phobius"/>
    </source>
</evidence>
<feature type="transmembrane region" description="Helical" evidence="6">
    <location>
        <begin position="105"/>
        <end position="127"/>
    </location>
</feature>
<dbReference type="eggNOG" id="COG1286">
    <property type="taxonomic scope" value="Bacteria"/>
</dbReference>
<evidence type="ECO:0000313" key="7">
    <source>
        <dbReference type="EMBL" id="ABD87837.1"/>
    </source>
</evidence>
<evidence type="ECO:0000256" key="5">
    <source>
        <dbReference type="SAM" id="MobiDB-lite"/>
    </source>
</evidence>
<name>Q215U9_RHOPB</name>
<dbReference type="PANTHER" id="PTHR36926">
    <property type="entry name" value="COLICIN V PRODUCTION PROTEIN"/>
    <property type="match status" value="1"/>
</dbReference>
<evidence type="ECO:0000256" key="4">
    <source>
        <dbReference type="ARBA" id="ARBA00023136"/>
    </source>
</evidence>
<dbReference type="InterPro" id="IPR052719">
    <property type="entry name" value="CvpA-like"/>
</dbReference>
<keyword evidence="2 6" id="KW-0812">Transmembrane</keyword>
<dbReference type="HOGENOM" id="CLU_092720_0_1_5"/>
<dbReference type="InterPro" id="IPR003825">
    <property type="entry name" value="Colicin-V_CvpA"/>
</dbReference>
<dbReference type="EMBL" id="CP000301">
    <property type="protein sequence ID" value="ABD87837.1"/>
    <property type="molecule type" value="Genomic_DNA"/>
</dbReference>
<dbReference type="RefSeq" id="WP_011472736.1">
    <property type="nucleotide sequence ID" value="NC_007925.1"/>
</dbReference>
<comment type="subcellular location">
    <subcellularLocation>
        <location evidence="1">Membrane</location>
        <topology evidence="1">Multi-pass membrane protein</topology>
    </subcellularLocation>
</comment>